<feature type="domain" description="RRM" evidence="18">
    <location>
        <begin position="54"/>
        <end position="126"/>
    </location>
</feature>
<dbReference type="RefSeq" id="XP_028825484.1">
    <property type="nucleotide sequence ID" value="XM_028969651.1"/>
</dbReference>
<dbReference type="RefSeq" id="XP_028825485.1">
    <property type="nucleotide sequence ID" value="XM_028969652.1"/>
</dbReference>
<dbReference type="RefSeq" id="XP_028825486.1">
    <property type="nucleotide sequence ID" value="XM_028969653.1"/>
</dbReference>
<keyword evidence="8" id="KW-0547">Nucleotide-binding</keyword>
<dbReference type="SUPFAM" id="SSF57667">
    <property type="entry name" value="beta-beta-alpha zinc fingers"/>
    <property type="match status" value="1"/>
</dbReference>
<keyword evidence="5" id="KW-0808">Transferase</keyword>
<dbReference type="PANTHER" id="PTHR12271:SF127">
    <property type="entry name" value="SPECKLE TARGETED PIP5K1A-REGULATED POLY(A) POLYMERASE"/>
    <property type="match status" value="1"/>
</dbReference>
<dbReference type="SUPFAM" id="SSF81631">
    <property type="entry name" value="PAP/OAS1 substrate-binding domain"/>
    <property type="match status" value="1"/>
</dbReference>
<comment type="subunit">
    <text evidence="14">Associates with the cleavage and polyadenylation specificity factor (CPSF) complex. Interacts with CPSF1 and CPSF3; the interaction is direct. Interacts with PIP5K1A.</text>
</comment>
<gene>
    <name evidence="19" type="primary">tut1</name>
</gene>
<evidence type="ECO:0000259" key="18">
    <source>
        <dbReference type="PROSITE" id="PS50102"/>
    </source>
</evidence>
<dbReference type="Ensembl" id="ENSDCDT00010054474.1">
    <property type="protein sequence ID" value="ENSDCDP00010044376.1"/>
    <property type="gene ID" value="ENSDCDG00010027476.1"/>
</dbReference>
<dbReference type="GeneTree" id="ENSGT00940000159914"/>
<reference evidence="19" key="2">
    <citation type="submission" date="2025-08" db="UniProtKB">
        <authorList>
            <consortium name="Ensembl"/>
        </authorList>
    </citation>
    <scope>IDENTIFICATION</scope>
</reference>
<dbReference type="SMART" id="SM00360">
    <property type="entry name" value="RRM"/>
    <property type="match status" value="1"/>
</dbReference>
<dbReference type="GO" id="GO:0016607">
    <property type="term" value="C:nuclear speck"/>
    <property type="evidence" value="ECO:0007669"/>
    <property type="project" value="TreeGrafter"/>
</dbReference>
<comment type="cofactor">
    <cofactor evidence="1">
        <name>Mn(2+)</name>
        <dbReference type="ChEBI" id="CHEBI:29035"/>
    </cofactor>
</comment>
<dbReference type="PROSITE" id="PS00028">
    <property type="entry name" value="ZINC_FINGER_C2H2_1"/>
    <property type="match status" value="1"/>
</dbReference>
<dbReference type="GO" id="GO:0005524">
    <property type="term" value="F:ATP binding"/>
    <property type="evidence" value="ECO:0007669"/>
    <property type="project" value="UniProtKB-KW"/>
</dbReference>
<dbReference type="InterPro" id="IPR002058">
    <property type="entry name" value="PAP_assoc"/>
</dbReference>
<dbReference type="InterPro" id="IPR043519">
    <property type="entry name" value="NT_sf"/>
</dbReference>
<evidence type="ECO:0000256" key="4">
    <source>
        <dbReference type="ARBA" id="ARBA00021679"/>
    </source>
</evidence>
<dbReference type="Gene3D" id="3.30.70.330">
    <property type="match status" value="1"/>
</dbReference>
<feature type="compositionally biased region" description="Polar residues" evidence="17">
    <location>
        <begin position="641"/>
        <end position="651"/>
    </location>
</feature>
<evidence type="ECO:0000256" key="15">
    <source>
        <dbReference type="ARBA" id="ARBA00049105"/>
    </source>
</evidence>
<evidence type="ECO:0000256" key="3">
    <source>
        <dbReference type="ARBA" id="ARBA00012472"/>
    </source>
</evidence>
<comment type="catalytic activity">
    <reaction evidence="15">
        <text>RNA(n) + UTP = RNA(n)-3'-uridine ribonucleotide + diphosphate</text>
        <dbReference type="Rhea" id="RHEA:14785"/>
        <dbReference type="Rhea" id="RHEA-COMP:14527"/>
        <dbReference type="Rhea" id="RHEA-COMP:17348"/>
        <dbReference type="ChEBI" id="CHEBI:33019"/>
        <dbReference type="ChEBI" id="CHEBI:46398"/>
        <dbReference type="ChEBI" id="CHEBI:140395"/>
        <dbReference type="ChEBI" id="CHEBI:173116"/>
        <dbReference type="EC" id="2.7.7.52"/>
    </reaction>
</comment>
<name>A0AAY4DJ98_9TELE</name>
<evidence type="ECO:0000256" key="5">
    <source>
        <dbReference type="ARBA" id="ARBA00022679"/>
    </source>
</evidence>
<dbReference type="Pfam" id="PF03828">
    <property type="entry name" value="PAP_assoc"/>
    <property type="match status" value="1"/>
</dbReference>
<evidence type="ECO:0000256" key="8">
    <source>
        <dbReference type="ARBA" id="ARBA00022741"/>
    </source>
</evidence>
<dbReference type="GO" id="GO:0050265">
    <property type="term" value="F:RNA uridylyltransferase activity"/>
    <property type="evidence" value="ECO:0007669"/>
    <property type="project" value="UniProtKB-EC"/>
</dbReference>
<dbReference type="EC" id="2.7.7.52" evidence="3"/>
<accession>A0AAY4DJ98</accession>
<dbReference type="Pfam" id="PF12874">
    <property type="entry name" value="zf-met"/>
    <property type="match status" value="1"/>
</dbReference>
<sequence>MELGGDVRKTLKGFHCNLCDVNIPNQASLDAHLKGRKHQHLDNLRAARKAQEENSVFVSGFEAGTSQAELTEYFEQFGSVSEVIMDKEKGVYAIVEFGDANSTRSTLATLEHMLKGLKLRVKPREKKDFKLYSKKKHDPKNLEMRLESLSHDLCHAESVDDQMQKVLESFQLSENEQKVRELVVQLLQEVFVEFLPDCQILPFGSSVNTFGIHSCDLDLFLDLENTKAYQAKGKASSEQTGESQSEDGRSEDSILSDIDLSTATPAEVLDLVAVILRKCVPGVHKVQVLSSARLPVVKFSHRDPNLEGDITINNRLAVRNTRFLQLCSRLDPRLRPLVYTVRFWAKQKQLAGNPFGGGPLLNNYALTLLVIFYLQNRDPPVLPSVDQLKSLACEEEVCVIEGWDCSFPSQPFSVPPSQNTDNLCMLLSGFFSFYSQYDFSGSVISLREARSFPISTFLQQDTVMDETEGPSDARVKPARVPKLGPLNILDPFELSHNVAGNLNERAQHNFQKECGEATKYCRSLQYQRKSTKGKSWGVVRLLGPKGPLEGKGQEGAHKALEISIPFRAAALPTSMRAQLGSAGDAFRTLWFRKVCSAVENVFQEVLKCSPILPAEAGSTVHDGAEEVNNNRSKEGPCTSMAEESSPQSKPNSGLKRSLSSEEGVSTSPLCKRKRIGSPEKNPSLVEWFWAQRHRVWAGRRKVRRELQKGSDSSIPEGGNIEMESLVTGYIAGKEPEPEDLLEFKVGAQVVGGNESTRVVLKFTPTRDHGGLFQDFFHFLESFLPKVTEAVLDTLPSN</sequence>
<dbReference type="GO" id="GO:0046872">
    <property type="term" value="F:metal ion binding"/>
    <property type="evidence" value="ECO:0007669"/>
    <property type="project" value="UniProtKB-KW"/>
</dbReference>
<protein>
    <recommendedName>
        <fullName evidence="4">Speckle targeted PIP5K1A-regulated poly(A) polymerase</fullName>
        <ecNumber evidence="3">2.7.7.52</ecNumber>
    </recommendedName>
    <alternativeName>
        <fullName evidence="11">RNA-binding motif protein 21</fullName>
    </alternativeName>
    <alternativeName>
        <fullName evidence="12">U6 snRNA-specific terminal uridylyltransferase 1</fullName>
    </alternativeName>
</protein>
<reference evidence="19" key="3">
    <citation type="submission" date="2025-09" db="UniProtKB">
        <authorList>
            <consortium name="Ensembl"/>
        </authorList>
    </citation>
    <scope>IDENTIFICATION</scope>
</reference>
<evidence type="ECO:0000256" key="11">
    <source>
        <dbReference type="ARBA" id="ARBA00030790"/>
    </source>
</evidence>
<dbReference type="GO" id="GO:0031123">
    <property type="term" value="P:RNA 3'-end processing"/>
    <property type="evidence" value="ECO:0007669"/>
    <property type="project" value="TreeGrafter"/>
</dbReference>
<evidence type="ECO:0000256" key="17">
    <source>
        <dbReference type="SAM" id="MobiDB-lite"/>
    </source>
</evidence>
<evidence type="ECO:0000256" key="13">
    <source>
        <dbReference type="ARBA" id="ARBA00045789"/>
    </source>
</evidence>
<evidence type="ECO:0000256" key="16">
    <source>
        <dbReference type="PROSITE-ProRule" id="PRU00176"/>
    </source>
</evidence>
<keyword evidence="20" id="KW-1185">Reference proteome</keyword>
<comment type="function">
    <text evidence="13">Poly(A) polymerase that creates the 3'-poly(A) tail of specific pre-mRNAs. Localizes to nuclear speckles together with PIP5K1A and mediates polyadenylation of a select set of mRNAs, such as HMOX1. In addition to polyadenylation, it is also required for the 3'-end cleavage of pre-mRNAs: binds to the 3'UTR of targeted pre-mRNAs and promotes the recruitment and assembly of the CPSF complex on the 3'UTR of pre-mRNAs. In addition to adenylyltransferase activity, also has uridylyltransferase activity. However, the ATP ratio is higher than UTP in cells, suggesting that it functions primarily as a poly(A) polymerase. Acts as a specific terminal uridylyltransferase for U6 snRNA in vitro: responsible for a controlled elongation reaction that results in the restoration of the four 3'-terminal UMP-residues found in newly transcribed U6 snRNA. Not involved in replication-dependent histone mRNA degradation.</text>
</comment>
<evidence type="ECO:0000256" key="14">
    <source>
        <dbReference type="ARBA" id="ARBA00046411"/>
    </source>
</evidence>
<dbReference type="Pfam" id="PF22600">
    <property type="entry name" value="MTPAP-like_central"/>
    <property type="match status" value="1"/>
</dbReference>
<proteinExistence type="predicted"/>
<dbReference type="AlphaFoldDB" id="A0AAY4DJ98"/>
<dbReference type="GO" id="GO:0003723">
    <property type="term" value="F:RNA binding"/>
    <property type="evidence" value="ECO:0007669"/>
    <property type="project" value="UniProtKB-UniRule"/>
</dbReference>
<dbReference type="Proteomes" id="UP000694580">
    <property type="component" value="Chromosome 2"/>
</dbReference>
<evidence type="ECO:0000313" key="20">
    <source>
        <dbReference type="Proteomes" id="UP000694580"/>
    </source>
</evidence>
<evidence type="ECO:0000256" key="9">
    <source>
        <dbReference type="ARBA" id="ARBA00022840"/>
    </source>
</evidence>
<dbReference type="InterPro" id="IPR035979">
    <property type="entry name" value="RBD_domain_sf"/>
</dbReference>
<evidence type="ECO:0000256" key="12">
    <source>
        <dbReference type="ARBA" id="ARBA00033036"/>
    </source>
</evidence>
<evidence type="ECO:0000313" key="19">
    <source>
        <dbReference type="Ensembl" id="ENSDCDP00010044376.1"/>
    </source>
</evidence>
<dbReference type="CDD" id="cd05402">
    <property type="entry name" value="NT_PAP_TUTase"/>
    <property type="match status" value="1"/>
</dbReference>
<feature type="region of interest" description="Disordered" evidence="17">
    <location>
        <begin position="231"/>
        <end position="252"/>
    </location>
</feature>
<dbReference type="Gene3D" id="3.30.160.60">
    <property type="entry name" value="Classic Zinc Finger"/>
    <property type="match status" value="1"/>
</dbReference>
<evidence type="ECO:0000256" key="2">
    <source>
        <dbReference type="ARBA" id="ARBA00001946"/>
    </source>
</evidence>
<dbReference type="Gene3D" id="1.10.1410.10">
    <property type="match status" value="1"/>
</dbReference>
<dbReference type="GO" id="GO:1990817">
    <property type="term" value="F:poly(A) RNA polymerase activity"/>
    <property type="evidence" value="ECO:0007669"/>
    <property type="project" value="TreeGrafter"/>
</dbReference>
<dbReference type="InterPro" id="IPR000504">
    <property type="entry name" value="RRM_dom"/>
</dbReference>
<dbReference type="Gene3D" id="3.30.460.10">
    <property type="entry name" value="Beta Polymerase, domain 2"/>
    <property type="match status" value="1"/>
</dbReference>
<comment type="cofactor">
    <cofactor evidence="2">
        <name>Mg(2+)</name>
        <dbReference type="ChEBI" id="CHEBI:18420"/>
    </cofactor>
</comment>
<evidence type="ECO:0000256" key="6">
    <source>
        <dbReference type="ARBA" id="ARBA00022695"/>
    </source>
</evidence>
<dbReference type="GeneID" id="114784338"/>
<dbReference type="Pfam" id="PF23085">
    <property type="entry name" value="RRM_PARP14_3"/>
    <property type="match status" value="1"/>
</dbReference>
<reference evidence="19 20" key="1">
    <citation type="submission" date="2020-06" db="EMBL/GenBank/DDBJ databases">
        <authorList>
            <consortium name="Wellcome Sanger Institute Data Sharing"/>
        </authorList>
    </citation>
    <scope>NUCLEOTIDE SEQUENCE [LARGE SCALE GENOMIC DNA]</scope>
</reference>
<dbReference type="InterPro" id="IPR012677">
    <property type="entry name" value="Nucleotide-bd_a/b_plait_sf"/>
</dbReference>
<keyword evidence="7" id="KW-0479">Metal-binding</keyword>
<keyword evidence="16" id="KW-0694">RNA-binding</keyword>
<dbReference type="SUPFAM" id="SSF81301">
    <property type="entry name" value="Nucleotidyltransferase"/>
    <property type="match status" value="1"/>
</dbReference>
<keyword evidence="10" id="KW-0460">Magnesium</keyword>
<evidence type="ECO:0000256" key="10">
    <source>
        <dbReference type="ARBA" id="ARBA00022842"/>
    </source>
</evidence>
<dbReference type="SUPFAM" id="SSF54928">
    <property type="entry name" value="RNA-binding domain, RBD"/>
    <property type="match status" value="1"/>
</dbReference>
<feature type="region of interest" description="Disordered" evidence="17">
    <location>
        <begin position="619"/>
        <end position="676"/>
    </location>
</feature>
<keyword evidence="6" id="KW-0548">Nucleotidyltransferase</keyword>
<dbReference type="InterPro" id="IPR054708">
    <property type="entry name" value="MTPAP-like_central"/>
</dbReference>
<evidence type="ECO:0000256" key="7">
    <source>
        <dbReference type="ARBA" id="ARBA00022723"/>
    </source>
</evidence>
<dbReference type="InterPro" id="IPR013087">
    <property type="entry name" value="Znf_C2H2_type"/>
</dbReference>
<dbReference type="PANTHER" id="PTHR12271">
    <property type="entry name" value="POLY A POLYMERASE CID PAP -RELATED"/>
    <property type="match status" value="1"/>
</dbReference>
<evidence type="ECO:0000256" key="1">
    <source>
        <dbReference type="ARBA" id="ARBA00001936"/>
    </source>
</evidence>
<dbReference type="PROSITE" id="PS50102">
    <property type="entry name" value="RRM"/>
    <property type="match status" value="1"/>
</dbReference>
<keyword evidence="9" id="KW-0067">ATP-binding</keyword>
<organism evidence="19 20">
    <name type="scientific">Denticeps clupeoides</name>
    <name type="common">denticle herring</name>
    <dbReference type="NCBI Taxonomy" id="299321"/>
    <lineage>
        <taxon>Eukaryota</taxon>
        <taxon>Metazoa</taxon>
        <taxon>Chordata</taxon>
        <taxon>Craniata</taxon>
        <taxon>Vertebrata</taxon>
        <taxon>Euteleostomi</taxon>
        <taxon>Actinopterygii</taxon>
        <taxon>Neopterygii</taxon>
        <taxon>Teleostei</taxon>
        <taxon>Clupei</taxon>
        <taxon>Clupeiformes</taxon>
        <taxon>Denticipitoidei</taxon>
        <taxon>Denticipitidae</taxon>
        <taxon>Denticeps</taxon>
    </lineage>
</organism>
<dbReference type="FunFam" id="3.30.70.330:FF:000305">
    <property type="entry name" value="speckle targeted PIP5K1A-regulated poly(A) polymerase"/>
    <property type="match status" value="1"/>
</dbReference>
<dbReference type="InterPro" id="IPR036236">
    <property type="entry name" value="Znf_C2H2_sf"/>
</dbReference>